<evidence type="ECO:0000256" key="2">
    <source>
        <dbReference type="ARBA" id="ARBA00022598"/>
    </source>
</evidence>
<dbReference type="InterPro" id="IPR045851">
    <property type="entry name" value="AMP-bd_C_sf"/>
</dbReference>
<comment type="caution">
    <text evidence="4">The sequence shown here is derived from an EMBL/GenBank/DDBJ whole genome shotgun (WGS) entry which is preliminary data.</text>
</comment>
<dbReference type="PANTHER" id="PTHR43201:SF5">
    <property type="entry name" value="MEDIUM-CHAIN ACYL-COA LIGASE ACSF2, MITOCHONDRIAL"/>
    <property type="match status" value="1"/>
</dbReference>
<protein>
    <recommendedName>
        <fullName evidence="3">AMP-binding enzyme C-terminal domain-containing protein</fullName>
    </recommendedName>
</protein>
<keyword evidence="2" id="KW-0436">Ligase</keyword>
<evidence type="ECO:0000313" key="4">
    <source>
        <dbReference type="EMBL" id="MFI2160354.1"/>
    </source>
</evidence>
<dbReference type="PANTHER" id="PTHR43201">
    <property type="entry name" value="ACYL-COA SYNTHETASE"/>
    <property type="match status" value="1"/>
</dbReference>
<dbReference type="SUPFAM" id="SSF56801">
    <property type="entry name" value="Acetyl-CoA synthetase-like"/>
    <property type="match status" value="1"/>
</dbReference>
<reference evidence="4 5" key="1">
    <citation type="submission" date="2024-10" db="EMBL/GenBank/DDBJ databases">
        <title>The Natural Products Discovery Center: Release of the First 8490 Sequenced Strains for Exploring Actinobacteria Biosynthetic Diversity.</title>
        <authorList>
            <person name="Kalkreuter E."/>
            <person name="Kautsar S.A."/>
            <person name="Yang D."/>
            <person name="Bader C.D."/>
            <person name="Teijaro C.N."/>
            <person name="Fluegel L."/>
            <person name="Davis C.M."/>
            <person name="Simpson J.R."/>
            <person name="Lauterbach L."/>
            <person name="Steele A.D."/>
            <person name="Gui C."/>
            <person name="Meng S."/>
            <person name="Li G."/>
            <person name="Viehrig K."/>
            <person name="Ye F."/>
            <person name="Su P."/>
            <person name="Kiefer A.F."/>
            <person name="Nichols A."/>
            <person name="Cepeda A.J."/>
            <person name="Yan W."/>
            <person name="Fan B."/>
            <person name="Jiang Y."/>
            <person name="Adhikari A."/>
            <person name="Zheng C.-J."/>
            <person name="Schuster L."/>
            <person name="Cowan T.M."/>
            <person name="Smanski M.J."/>
            <person name="Chevrette M.G."/>
            <person name="De Carvalho L.P.S."/>
            <person name="Shen B."/>
        </authorList>
    </citation>
    <scope>NUCLEOTIDE SEQUENCE [LARGE SCALE GENOMIC DNA]</scope>
    <source>
        <strain evidence="4 5">NPDC020295</strain>
    </source>
</reference>
<dbReference type="RefSeq" id="WP_341846310.1">
    <property type="nucleotide sequence ID" value="NZ_JBIRUT010000019.1"/>
</dbReference>
<dbReference type="EMBL" id="JBIRWM010000019">
    <property type="protein sequence ID" value="MFI2160354.1"/>
    <property type="molecule type" value="Genomic_DNA"/>
</dbReference>
<evidence type="ECO:0000313" key="5">
    <source>
        <dbReference type="Proteomes" id="UP001611397"/>
    </source>
</evidence>
<sequence length="98" mass="10996">MIIRGGYNVYPREVEDVLYQHPDILEAAVVGVPHASLGEEVAAAVVLVPDARVTEEEVRSFVKARVAPYKYPREIWFLPSLPKGSTGKILKREIQLPR</sequence>
<gene>
    <name evidence="4" type="ORF">ACH49L_32495</name>
</gene>
<accession>A0ABW7VHS8</accession>
<organism evidence="4 5">
    <name type="scientific">Streptomyces olivaceoviridis</name>
    <name type="common">Streptomyces corchorusii</name>
    <dbReference type="NCBI Taxonomy" id="1921"/>
    <lineage>
        <taxon>Bacteria</taxon>
        <taxon>Bacillati</taxon>
        <taxon>Actinomycetota</taxon>
        <taxon>Actinomycetes</taxon>
        <taxon>Kitasatosporales</taxon>
        <taxon>Streptomycetaceae</taxon>
        <taxon>Streptomyces</taxon>
    </lineage>
</organism>
<dbReference type="Gene3D" id="3.30.300.30">
    <property type="match status" value="1"/>
</dbReference>
<name>A0ABW7VHS8_STROI</name>
<keyword evidence="5" id="KW-1185">Reference proteome</keyword>
<comment type="similarity">
    <text evidence="1">Belongs to the ATP-dependent AMP-binding enzyme family.</text>
</comment>
<evidence type="ECO:0000256" key="1">
    <source>
        <dbReference type="ARBA" id="ARBA00006432"/>
    </source>
</evidence>
<proteinExistence type="inferred from homology"/>
<evidence type="ECO:0000259" key="3">
    <source>
        <dbReference type="Pfam" id="PF13193"/>
    </source>
</evidence>
<dbReference type="Proteomes" id="UP001611397">
    <property type="component" value="Unassembled WGS sequence"/>
</dbReference>
<feature type="domain" description="AMP-binding enzyme C-terminal" evidence="3">
    <location>
        <begin position="13"/>
        <end position="88"/>
    </location>
</feature>
<dbReference type="Pfam" id="PF13193">
    <property type="entry name" value="AMP-binding_C"/>
    <property type="match status" value="1"/>
</dbReference>
<dbReference type="InterPro" id="IPR025110">
    <property type="entry name" value="AMP-bd_C"/>
</dbReference>